<proteinExistence type="predicted"/>
<dbReference type="PROSITE" id="PS51257">
    <property type="entry name" value="PROKAR_LIPOPROTEIN"/>
    <property type="match status" value="1"/>
</dbReference>
<evidence type="ECO:0008006" key="4">
    <source>
        <dbReference type="Google" id="ProtNLM"/>
    </source>
</evidence>
<dbReference type="Proteomes" id="UP001320843">
    <property type="component" value="Unassembled WGS sequence"/>
</dbReference>
<reference evidence="2 3" key="1">
    <citation type="submission" date="2022-06" db="EMBL/GenBank/DDBJ databases">
        <title>Dynamics of rice microbiomes reveals core vertical transmitted seed endophytes.</title>
        <authorList>
            <person name="Liao K."/>
            <person name="Zhang X."/>
        </authorList>
    </citation>
    <scope>NUCLEOTIDE SEQUENCE [LARGE SCALE GENOMIC DNA]</scope>
    <source>
        <strain evidence="2 3">YT10-10-1</strain>
    </source>
</reference>
<organism evidence="2 3">
    <name type="scientific">Xanthomonas sacchari</name>
    <dbReference type="NCBI Taxonomy" id="56458"/>
    <lineage>
        <taxon>Bacteria</taxon>
        <taxon>Pseudomonadati</taxon>
        <taxon>Pseudomonadota</taxon>
        <taxon>Gammaproteobacteria</taxon>
        <taxon>Lysobacterales</taxon>
        <taxon>Lysobacteraceae</taxon>
        <taxon>Xanthomonas</taxon>
    </lineage>
</organism>
<feature type="signal peptide" evidence="1">
    <location>
        <begin position="1"/>
        <end position="21"/>
    </location>
</feature>
<sequence>MKACRPWAVALALCLLTSACATITAPLYSYRPRPVLAHPSDASFDFQGSWEGVLDGFDAPHYVDSAGFPMRFRFVVSRWHVRVYNLVSGAWREMKPGQFRMRNSGPHALIYSTTSGRDEDGVWVESSSFTLARTSNDEMIVYWQRTVNNLDVPPTDQWHQFAWGYSGTMRRAAAGD</sequence>
<name>A0ABT3E039_9XANT</name>
<evidence type="ECO:0000313" key="2">
    <source>
        <dbReference type="EMBL" id="MCW0401146.1"/>
    </source>
</evidence>
<protein>
    <recommendedName>
        <fullName evidence="4">Lipoprotein</fullName>
    </recommendedName>
</protein>
<keyword evidence="3" id="KW-1185">Reference proteome</keyword>
<dbReference type="RefSeq" id="WP_225851501.1">
    <property type="nucleotide sequence ID" value="NZ_CP099530.1"/>
</dbReference>
<keyword evidence="1" id="KW-0732">Signal</keyword>
<evidence type="ECO:0000313" key="3">
    <source>
        <dbReference type="Proteomes" id="UP001320843"/>
    </source>
</evidence>
<feature type="chain" id="PRO_5045760197" description="Lipoprotein" evidence="1">
    <location>
        <begin position="22"/>
        <end position="176"/>
    </location>
</feature>
<evidence type="ECO:0000256" key="1">
    <source>
        <dbReference type="SAM" id="SignalP"/>
    </source>
</evidence>
<comment type="caution">
    <text evidence="2">The sequence shown here is derived from an EMBL/GenBank/DDBJ whole genome shotgun (WGS) entry which is preliminary data.</text>
</comment>
<gene>
    <name evidence="2" type="ORF">NB700_003702</name>
</gene>
<dbReference type="EMBL" id="JANFWR010000036">
    <property type="protein sequence ID" value="MCW0401146.1"/>
    <property type="molecule type" value="Genomic_DNA"/>
</dbReference>
<accession>A0ABT3E039</accession>